<name>A0ABQ3L8J8_9PSEU</name>
<feature type="compositionally biased region" description="Polar residues" evidence="1">
    <location>
        <begin position="614"/>
        <end position="625"/>
    </location>
</feature>
<keyword evidence="2" id="KW-0472">Membrane</keyword>
<feature type="compositionally biased region" description="Low complexity" evidence="1">
    <location>
        <begin position="435"/>
        <end position="447"/>
    </location>
</feature>
<feature type="transmembrane region" description="Helical" evidence="2">
    <location>
        <begin position="126"/>
        <end position="144"/>
    </location>
</feature>
<keyword evidence="5" id="KW-1185">Reference proteome</keyword>
<feature type="region of interest" description="Disordered" evidence="1">
    <location>
        <begin position="761"/>
        <end position="796"/>
    </location>
</feature>
<keyword evidence="2" id="KW-0812">Transmembrane</keyword>
<feature type="domain" description="Outer membrane channel protein CpnT-like N-terminal" evidence="3">
    <location>
        <begin position="24"/>
        <end position="157"/>
    </location>
</feature>
<dbReference type="Pfam" id="PF25547">
    <property type="entry name" value="WXG100_2"/>
    <property type="match status" value="1"/>
</dbReference>
<sequence>MKVLISVSSRRWEVPPVGEGGVHIPPDVRKFLEFTLGLSWPESDDQGLVALWKAWEAFEDAAGVFEAAARAAGVAVPQVLEGETGEFFAHFLNTTIPDGVAGLGEAAGELAKMAQNAAADVYKTKVMFVVFAAFTLASIIHLMATLIGALFTGVVIAAARVALTAIWRALITRLGQLSLSGGLSQATKTALLKFAKDLAIKTGGFAAFGAALMGGTDFGVQARQIADGDRQGWDTKSLTSSFVGGALGGAFAGVFHSAAGGIRSTAFSLRDRLAIDPAHLDTLVKQTAGVTAQDIITTINKPLAALGDAAYATGQMITVIATAPLINLALGAPTGNPALGALGALSRYGGSHTNGTTPNVNLDTIHPPHIPDLTIPTAKPATGNSEAILDTPETLAAPPPYSAIAAQPELRAEKTPAHTTSSHAVGTLYTPPAPATATTAPAKATAAGDVAASPLTTGNDKPSGAISTGPKTGIAATTRDTAKPASNAASQAPGSVSSAERSSGSSKEPATDPVSRVSHTGSSTTASQAVARGADAGFARSAAAPSTMPAVLSPPQAQVIAGTPFPAPAAPSETTSNPTVGGAVSQEAQVTLAATFTTSAMDQVVPRPTHDGLTASTTTPGSTVYSPVEPVRAVPLADGGGVAFVTEAYTGNVLNAFPEPRPGVFRVVAHHDNGTIGLADEPGRRLVPHTLAQFLDVLTHLPPHVAAWNTYTDVELWACDLTATQHSQLAVAARAAFGTGLTLPHPGRLVHIAPDGDIRTTTTVPGDLPAGTLTLGPKRKAAAPSGESSRKRTEHAIDADDPDQLAAVALKVLQEHGDMDIRSLLVYMTGEGVPSSKKGSLRTILNNARETLRETDGLWRPTYRGKEIGNGTFDAANPDDLTVWLWRRAVARPNEDATAIARAAEEAGFSGKMDQLIANARLAISTAELDDRRDPVLQVREPEHRPRIESLIEILIASHDKPTANSIFGELRKRNVQGSQAELLNLLNEAFATPRTTRSALQAIGGHLSGPQGKTFLGRELNADNPHDHDLIGKLAYAAAWSDKTIGPDHIATRMAHEGITGSQHTLTELVTQATHEATLNGDRLVRLSADNPDHHDAIQARLGGIVIFKGELRDADRLPELVKAMRTRHITGPQEELRQRALDFLHASTARLLVDPDFAIDTSFVNLDLSAESTTAPEETTTTPARKLNPEDPRHQTAIAELARQVVDEHGNIGKEALRFHLSQKGVDSTKKGIHPAITRARQQASADGSTWHPVYRASKREEVLDLDTPNDLTVALWQLAIDHPTENAATIARLAEQSGFASKGSTMVKAAEAAIEVAEKHRRRHPAMSIKDAENLDPINSLINAILTIEPHLKTPEIIRRLHRFNVRGDTGKLEKTVNARRREHHHDPGAEPAARELLTLRPEPLFLGRHLNADNPRDHDLIGKLAYAAAWSDKTIGPDHIATRMAHEGITGSQHTLTELVTQATHEATLNGDRLADLPAGLPENRDAVSHRVGEIVRFNPWLRELPPSERITALVTQMRIRHITGSGDALREHAEAVYDDGAGLPPDTTTFTVAASGGPVQVIPFSRGAAFVKATYAPHVLNAFPHASPGTLRIVVPREHHLDGAFLLPGADGNHVPHDARQLFDVIAAFPLDWDQFGHLELWTGVLTRDHETHLNDLIRGHGHLGHLELVLAARGRTVYITRDGRNHFAQPPEGFTGDVLALSVVRAQDDLEVFLTGAEPPE</sequence>
<evidence type="ECO:0000313" key="4">
    <source>
        <dbReference type="EMBL" id="GHH07876.1"/>
    </source>
</evidence>
<reference evidence="5" key="1">
    <citation type="journal article" date="2019" name="Int. J. Syst. Evol. Microbiol.">
        <title>The Global Catalogue of Microorganisms (GCM) 10K type strain sequencing project: providing services to taxonomists for standard genome sequencing and annotation.</title>
        <authorList>
            <consortium name="The Broad Institute Genomics Platform"/>
            <consortium name="The Broad Institute Genome Sequencing Center for Infectious Disease"/>
            <person name="Wu L."/>
            <person name="Ma J."/>
        </authorList>
    </citation>
    <scope>NUCLEOTIDE SEQUENCE [LARGE SCALE GENOMIC DNA]</scope>
    <source>
        <strain evidence="5">CGMCC 4.7683</strain>
    </source>
</reference>
<evidence type="ECO:0000313" key="5">
    <source>
        <dbReference type="Proteomes" id="UP000635387"/>
    </source>
</evidence>
<accession>A0ABQ3L8J8</accession>
<feature type="compositionally biased region" description="Polar residues" evidence="1">
    <location>
        <begin position="517"/>
        <end position="528"/>
    </location>
</feature>
<feature type="compositionally biased region" description="Low complexity" evidence="1">
    <location>
        <begin position="495"/>
        <end position="506"/>
    </location>
</feature>
<proteinExistence type="predicted"/>
<comment type="caution">
    <text evidence="4">The sequence shown here is derived from an EMBL/GenBank/DDBJ whole genome shotgun (WGS) entry which is preliminary data.</text>
</comment>
<dbReference type="InterPro" id="IPR057746">
    <property type="entry name" value="CpnT-like_N"/>
</dbReference>
<keyword evidence="2" id="KW-1133">Transmembrane helix</keyword>
<feature type="region of interest" description="Disordered" evidence="1">
    <location>
        <begin position="602"/>
        <end position="626"/>
    </location>
</feature>
<gene>
    <name evidence="4" type="ORF">GCM10017790_15080</name>
</gene>
<dbReference type="RefSeq" id="WP_191252972.1">
    <property type="nucleotide sequence ID" value="NZ_BNAY01000001.1"/>
</dbReference>
<dbReference type="Proteomes" id="UP000635387">
    <property type="component" value="Unassembled WGS sequence"/>
</dbReference>
<dbReference type="EMBL" id="BNAY01000001">
    <property type="protein sequence ID" value="GHH07876.1"/>
    <property type="molecule type" value="Genomic_DNA"/>
</dbReference>
<protein>
    <recommendedName>
        <fullName evidence="3">Outer membrane channel protein CpnT-like N-terminal domain-containing protein</fullName>
    </recommendedName>
</protein>
<evidence type="ECO:0000256" key="2">
    <source>
        <dbReference type="SAM" id="Phobius"/>
    </source>
</evidence>
<organism evidence="4 5">
    <name type="scientific">Amycolatopsis oliviviridis</name>
    <dbReference type="NCBI Taxonomy" id="1471590"/>
    <lineage>
        <taxon>Bacteria</taxon>
        <taxon>Bacillati</taxon>
        <taxon>Actinomycetota</taxon>
        <taxon>Actinomycetes</taxon>
        <taxon>Pseudonocardiales</taxon>
        <taxon>Pseudonocardiaceae</taxon>
        <taxon>Amycolatopsis</taxon>
    </lineage>
</organism>
<feature type="transmembrane region" description="Helical" evidence="2">
    <location>
        <begin position="238"/>
        <end position="259"/>
    </location>
</feature>
<feature type="region of interest" description="Disordered" evidence="1">
    <location>
        <begin position="413"/>
        <end position="531"/>
    </location>
</feature>
<feature type="compositionally biased region" description="Polar residues" evidence="1">
    <location>
        <begin position="454"/>
        <end position="470"/>
    </location>
</feature>
<feature type="compositionally biased region" description="Low complexity" evidence="1">
    <location>
        <begin position="1172"/>
        <end position="1186"/>
    </location>
</feature>
<feature type="region of interest" description="Disordered" evidence="1">
    <location>
        <begin position="1172"/>
        <end position="1192"/>
    </location>
</feature>
<feature type="transmembrane region" description="Helical" evidence="2">
    <location>
        <begin position="150"/>
        <end position="170"/>
    </location>
</feature>
<feature type="region of interest" description="Disordered" evidence="1">
    <location>
        <begin position="562"/>
        <end position="581"/>
    </location>
</feature>
<evidence type="ECO:0000259" key="3">
    <source>
        <dbReference type="Pfam" id="PF25547"/>
    </source>
</evidence>
<evidence type="ECO:0000256" key="1">
    <source>
        <dbReference type="SAM" id="MobiDB-lite"/>
    </source>
</evidence>